<name>A0ABT9HDR1_9GAMM</name>
<feature type="transmembrane region" description="Helical" evidence="1">
    <location>
        <begin position="28"/>
        <end position="46"/>
    </location>
</feature>
<dbReference type="EMBL" id="JAVAJI010000002">
    <property type="protein sequence ID" value="MDP4543909.1"/>
    <property type="molecule type" value="Genomic_DNA"/>
</dbReference>
<keyword evidence="1" id="KW-1133">Transmembrane helix</keyword>
<evidence type="ECO:0000313" key="3">
    <source>
        <dbReference type="Proteomes" id="UP001228171"/>
    </source>
</evidence>
<organism evidence="2 3">
    <name type="scientific">Psychrobacter faecalis</name>
    <dbReference type="NCBI Taxonomy" id="180588"/>
    <lineage>
        <taxon>Bacteria</taxon>
        <taxon>Pseudomonadati</taxon>
        <taxon>Pseudomonadota</taxon>
        <taxon>Gammaproteobacteria</taxon>
        <taxon>Moraxellales</taxon>
        <taxon>Moraxellaceae</taxon>
        <taxon>Psychrobacter</taxon>
    </lineage>
</organism>
<proteinExistence type="predicted"/>
<keyword evidence="1" id="KW-0812">Transmembrane</keyword>
<dbReference type="Proteomes" id="UP001228171">
    <property type="component" value="Unassembled WGS sequence"/>
</dbReference>
<reference evidence="2 3" key="1">
    <citation type="submission" date="2023-08" db="EMBL/GenBank/DDBJ databases">
        <authorList>
            <person name="Kumar R."/>
        </authorList>
    </citation>
    <scope>NUCLEOTIDE SEQUENCE [LARGE SCALE GENOMIC DNA]</scope>
    <source>
        <strain evidence="2 3">LUR13</strain>
    </source>
</reference>
<dbReference type="RefSeq" id="WP_193030628.1">
    <property type="nucleotide sequence ID" value="NZ_DAMAMY010000028.1"/>
</dbReference>
<evidence type="ECO:0000313" key="2">
    <source>
        <dbReference type="EMBL" id="MDP4543909.1"/>
    </source>
</evidence>
<protein>
    <submittedName>
        <fullName evidence="2">Uncharacterized protein</fullName>
    </submittedName>
</protein>
<keyword evidence="3" id="KW-1185">Reference proteome</keyword>
<comment type="caution">
    <text evidence="2">The sequence shown here is derived from an EMBL/GenBank/DDBJ whole genome shotgun (WGS) entry which is preliminary data.</text>
</comment>
<keyword evidence="1" id="KW-0472">Membrane</keyword>
<gene>
    <name evidence="2" type="ORF">Q8P09_02280</name>
</gene>
<sequence length="82" mass="9064">MTTSNNQPSVHEKRKLIKQPKAKESLPFATWVLLIISFTCLAYAIYTIQTRIVKSAIDIDSAAQSSLVQTGSTPQKVTQVDN</sequence>
<accession>A0ABT9HDR1</accession>
<evidence type="ECO:0000256" key="1">
    <source>
        <dbReference type="SAM" id="Phobius"/>
    </source>
</evidence>